<dbReference type="PANTHER" id="PTHR12903">
    <property type="entry name" value="MITOCHONDRIAL RIBOSOMAL PROTEIN L24"/>
    <property type="match status" value="1"/>
</dbReference>
<name>A0A7S0T644_9RHOD</name>
<dbReference type="InterPro" id="IPR014722">
    <property type="entry name" value="Rib_uL2_dom2"/>
</dbReference>
<evidence type="ECO:0000256" key="6">
    <source>
        <dbReference type="SAM" id="MobiDB-lite"/>
    </source>
</evidence>
<comment type="function">
    <text evidence="1">One of two assembly initiator proteins, it binds directly to the 5'-end of the 23S rRNA, where it nucleates assembly of the 50S subunit.</text>
</comment>
<protein>
    <recommendedName>
        <fullName evidence="5">Large ribosomal subunit protein uL24c</fullName>
    </recommendedName>
</protein>
<feature type="domain" description="Large ribosomal subunit protein uL24 C-terminal" evidence="7">
    <location>
        <begin position="124"/>
        <end position="170"/>
    </location>
</feature>
<feature type="compositionally biased region" description="Low complexity" evidence="6">
    <location>
        <begin position="220"/>
        <end position="230"/>
    </location>
</feature>
<dbReference type="GO" id="GO:0003735">
    <property type="term" value="F:structural constituent of ribosome"/>
    <property type="evidence" value="ECO:0007669"/>
    <property type="project" value="InterPro"/>
</dbReference>
<gene>
    <name evidence="8" type="ORF">EMAD1354_LOCUS1000</name>
</gene>
<evidence type="ECO:0000259" key="7">
    <source>
        <dbReference type="Pfam" id="PF17136"/>
    </source>
</evidence>
<evidence type="ECO:0000256" key="3">
    <source>
        <dbReference type="ARBA" id="ARBA00022980"/>
    </source>
</evidence>
<feature type="region of interest" description="Disordered" evidence="6">
    <location>
        <begin position="220"/>
        <end position="242"/>
    </location>
</feature>
<dbReference type="HAMAP" id="MF_01326_B">
    <property type="entry name" value="Ribosomal_uL24_B"/>
    <property type="match status" value="1"/>
</dbReference>
<feature type="region of interest" description="Disordered" evidence="6">
    <location>
        <begin position="1"/>
        <end position="36"/>
    </location>
</feature>
<dbReference type="GO" id="GO:0005840">
    <property type="term" value="C:ribosome"/>
    <property type="evidence" value="ECO:0007669"/>
    <property type="project" value="UniProtKB-KW"/>
</dbReference>
<evidence type="ECO:0000313" key="8">
    <source>
        <dbReference type="EMBL" id="CAD8724923.1"/>
    </source>
</evidence>
<proteinExistence type="inferred from homology"/>
<dbReference type="NCBIfam" id="TIGR01079">
    <property type="entry name" value="rplX_bact"/>
    <property type="match status" value="1"/>
</dbReference>
<dbReference type="InterPro" id="IPR057264">
    <property type="entry name" value="Ribosomal_uL24_C"/>
</dbReference>
<organism evidence="8">
    <name type="scientific">Erythrolobus madagascarensis</name>
    <dbReference type="NCBI Taxonomy" id="708628"/>
    <lineage>
        <taxon>Eukaryota</taxon>
        <taxon>Rhodophyta</taxon>
        <taxon>Bangiophyceae</taxon>
        <taxon>Porphyridiales</taxon>
        <taxon>Porphyridiaceae</taxon>
        <taxon>Erythrolobus</taxon>
    </lineage>
</organism>
<dbReference type="GO" id="GO:0006412">
    <property type="term" value="P:translation"/>
    <property type="evidence" value="ECO:0007669"/>
    <property type="project" value="InterPro"/>
</dbReference>
<evidence type="ECO:0000256" key="4">
    <source>
        <dbReference type="ARBA" id="ARBA00023274"/>
    </source>
</evidence>
<dbReference type="InterPro" id="IPR008991">
    <property type="entry name" value="Translation_prot_SH3-like_sf"/>
</dbReference>
<evidence type="ECO:0000256" key="5">
    <source>
        <dbReference type="ARBA" id="ARBA00035282"/>
    </source>
</evidence>
<dbReference type="CDD" id="cd06089">
    <property type="entry name" value="KOW_RPL26"/>
    <property type="match status" value="1"/>
</dbReference>
<accession>A0A7S0T644</accession>
<dbReference type="InterPro" id="IPR041988">
    <property type="entry name" value="Ribosomal_uL24_KOW"/>
</dbReference>
<sequence length="242" mass="26417">MRMGKGSKIPRVSGRRGHAKTSAVRRGGGAIPGPRLKCQQLSDELTDRSHSIIESVRRPPLAKMAIKKWSILRGDLVQVIDINHRDLARQGVVMEVLRQSSSVLVKGVNFGRQYLQDAQGTHTPVRTENPLHVSKVALVCPEENKPTPITYKYLEDGTKVRVSKRSGAIIPKPQILFMKRKERPVGGAKDTPPEVVVQKTYHDDGLISLLKQCNVDTSALEAPAPSLTPSSAPPPALPSPSP</sequence>
<dbReference type="Pfam" id="PF17136">
    <property type="entry name" value="ribosomal_L24"/>
    <property type="match status" value="1"/>
</dbReference>
<reference evidence="8" key="1">
    <citation type="submission" date="2021-01" db="EMBL/GenBank/DDBJ databases">
        <authorList>
            <person name="Corre E."/>
            <person name="Pelletier E."/>
            <person name="Niang G."/>
            <person name="Scheremetjew M."/>
            <person name="Finn R."/>
            <person name="Kale V."/>
            <person name="Holt S."/>
            <person name="Cochrane G."/>
            <person name="Meng A."/>
            <person name="Brown T."/>
            <person name="Cohen L."/>
        </authorList>
    </citation>
    <scope>NUCLEOTIDE SEQUENCE</scope>
    <source>
        <strain evidence="8">CCMP3276</strain>
    </source>
</reference>
<dbReference type="SUPFAM" id="SSF50104">
    <property type="entry name" value="Translation proteins SH3-like domain"/>
    <property type="match status" value="1"/>
</dbReference>
<dbReference type="EMBL" id="HBFE01001450">
    <property type="protein sequence ID" value="CAD8724923.1"/>
    <property type="molecule type" value="Transcribed_RNA"/>
</dbReference>
<evidence type="ECO:0000256" key="1">
    <source>
        <dbReference type="ARBA" id="ARBA00004072"/>
    </source>
</evidence>
<dbReference type="GO" id="GO:1990904">
    <property type="term" value="C:ribonucleoprotein complex"/>
    <property type="evidence" value="ECO:0007669"/>
    <property type="project" value="UniProtKB-KW"/>
</dbReference>
<keyword evidence="4" id="KW-0687">Ribonucleoprotein</keyword>
<keyword evidence="3" id="KW-0689">Ribosomal protein</keyword>
<dbReference type="AlphaFoldDB" id="A0A7S0T644"/>
<dbReference type="GO" id="GO:0003723">
    <property type="term" value="F:RNA binding"/>
    <property type="evidence" value="ECO:0007669"/>
    <property type="project" value="InterPro"/>
</dbReference>
<comment type="similarity">
    <text evidence="2">Belongs to the universal ribosomal protein uL24 family.</text>
</comment>
<evidence type="ECO:0000256" key="2">
    <source>
        <dbReference type="ARBA" id="ARBA00010618"/>
    </source>
</evidence>
<dbReference type="Gene3D" id="2.30.30.30">
    <property type="match status" value="1"/>
</dbReference>
<dbReference type="InterPro" id="IPR003256">
    <property type="entry name" value="Ribosomal_uL24"/>
</dbReference>
<feature type="compositionally biased region" description="Pro residues" evidence="6">
    <location>
        <begin position="231"/>
        <end position="242"/>
    </location>
</feature>